<name>Q29LF4_DROPS</name>
<dbReference type="GeneID" id="4817629"/>
<evidence type="ECO:0000313" key="1">
    <source>
        <dbReference type="Proteomes" id="UP000001819"/>
    </source>
</evidence>
<dbReference type="Bgee" id="FBgn0072961">
    <property type="expression patterns" value="Expressed in male reproductive system and 1 other cell type or tissue"/>
</dbReference>
<organism evidence="1 2">
    <name type="scientific">Drosophila pseudoobscura pseudoobscura</name>
    <name type="common">Fruit fly</name>
    <dbReference type="NCBI Taxonomy" id="46245"/>
    <lineage>
        <taxon>Eukaryota</taxon>
        <taxon>Metazoa</taxon>
        <taxon>Ecdysozoa</taxon>
        <taxon>Arthropoda</taxon>
        <taxon>Hexapoda</taxon>
        <taxon>Insecta</taxon>
        <taxon>Pterygota</taxon>
        <taxon>Neoptera</taxon>
        <taxon>Endopterygota</taxon>
        <taxon>Diptera</taxon>
        <taxon>Brachycera</taxon>
        <taxon>Muscomorpha</taxon>
        <taxon>Ephydroidea</taxon>
        <taxon>Drosophilidae</taxon>
        <taxon>Drosophila</taxon>
        <taxon>Sophophora</taxon>
    </lineage>
</organism>
<evidence type="ECO:0000313" key="2">
    <source>
        <dbReference type="RefSeq" id="XP_001357025.2"/>
    </source>
</evidence>
<dbReference type="InParanoid" id="Q29LF4"/>
<sequence length="219" mass="24808">MFLDDDGIPRDLTSDNLYDYSFDLHGTMLLTSADTEVYMPPKWHGTMYGTEEMLNSYRQNFNPSPSLLNFHALQPYEPELVCCKKVVVELTVLPAGQSLFSDAEIAVFVVKLTKYVTNADGSEEVDTNTNTLITKEIGTELCFFPHNHPYHVRIMREGIDVVYVDDRIYKNGMPSVTYQHQRICNLLSNLQPRCVKSLSGRPLPPVLNSVCRDPDDGPI</sequence>
<dbReference type="ExpressionAtlas" id="Q29LF4">
    <property type="expression patterns" value="baseline"/>
</dbReference>
<accession>Q29LF4</accession>
<protein>
    <submittedName>
        <fullName evidence="2">Uncharacterized protein</fullName>
    </submittedName>
</protein>
<accession>A0A6I8UKM1</accession>
<dbReference type="Proteomes" id="UP000001819">
    <property type="component" value="Chromosome 4"/>
</dbReference>
<keyword evidence="1" id="KW-1185">Reference proteome</keyword>
<dbReference type="KEGG" id="dpo:4817629"/>
<dbReference type="AlphaFoldDB" id="Q29LF4"/>
<dbReference type="HOGENOM" id="CLU_1333189_0_0_1"/>
<gene>
    <name evidence="2" type="primary">LOC4817629</name>
</gene>
<reference evidence="2" key="1">
    <citation type="submission" date="2025-08" db="UniProtKB">
        <authorList>
            <consortium name="RefSeq"/>
        </authorList>
    </citation>
    <scope>IDENTIFICATION</scope>
    <source>
        <strain evidence="2">MV-25-SWS-2005</strain>
        <tissue evidence="2">Whole body</tissue>
    </source>
</reference>
<proteinExistence type="predicted"/>
<dbReference type="OMA" id="EPEFICC"/>
<dbReference type="RefSeq" id="XP_001357025.2">
    <property type="nucleotide sequence ID" value="XM_001356989.4"/>
</dbReference>
<dbReference type="FunCoup" id="Q29LF4">
    <property type="interactions" value="3"/>
</dbReference>